<evidence type="ECO:0000313" key="3">
    <source>
        <dbReference type="Proteomes" id="UP000015354"/>
    </source>
</evidence>
<proteinExistence type="predicted"/>
<accession>S9UV08</accession>
<organism evidence="2 3">
    <name type="scientific">Strigomonas culicis</name>
    <dbReference type="NCBI Taxonomy" id="28005"/>
    <lineage>
        <taxon>Eukaryota</taxon>
        <taxon>Discoba</taxon>
        <taxon>Euglenozoa</taxon>
        <taxon>Kinetoplastea</taxon>
        <taxon>Metakinetoplastina</taxon>
        <taxon>Trypanosomatida</taxon>
        <taxon>Trypanosomatidae</taxon>
        <taxon>Strigomonadinae</taxon>
        <taxon>Strigomonas</taxon>
    </lineage>
</organism>
<feature type="region of interest" description="Disordered" evidence="1">
    <location>
        <begin position="181"/>
        <end position="204"/>
    </location>
</feature>
<dbReference type="GO" id="GO:0006274">
    <property type="term" value="P:DNA replication termination"/>
    <property type="evidence" value="ECO:0007669"/>
    <property type="project" value="TreeGrafter"/>
</dbReference>
<evidence type="ECO:0008006" key="4">
    <source>
        <dbReference type="Google" id="ProtNLM"/>
    </source>
</evidence>
<sequence length="204" mass="22493">MGGDGQALTNSRKLLSQAKQFVDRGELEADDHSKEKNSEKTRIIERWSNCALSLTPLEPPLAFDIGGNVFTKAHVIDYLIARKKGTTLYSEGGHFDIKKMSDICEIKNETSASGEIRCPIKNYSTTSGLHHFLGFWGCGHVVSVGCFPANAVEISEGKSFDCPVCGEASFPVALVLPEEKERAQRKKLGPLLKGSKKRKREEDH</sequence>
<dbReference type="PANTHER" id="PTHR12775:SF0">
    <property type="entry name" value="REPLICATION TERMINATION FACTOR 2"/>
    <property type="match status" value="1"/>
</dbReference>
<evidence type="ECO:0000256" key="1">
    <source>
        <dbReference type="SAM" id="MobiDB-lite"/>
    </source>
</evidence>
<evidence type="ECO:0000313" key="2">
    <source>
        <dbReference type="EMBL" id="EPY34757.1"/>
    </source>
</evidence>
<gene>
    <name evidence="2" type="ORF">STCU_01345</name>
</gene>
<keyword evidence="3" id="KW-1185">Reference proteome</keyword>
<dbReference type="InterPro" id="IPR006735">
    <property type="entry name" value="Rtf2"/>
</dbReference>
<dbReference type="Proteomes" id="UP000015354">
    <property type="component" value="Unassembled WGS sequence"/>
</dbReference>
<dbReference type="GO" id="GO:0005634">
    <property type="term" value="C:nucleus"/>
    <property type="evidence" value="ECO:0007669"/>
    <property type="project" value="TreeGrafter"/>
</dbReference>
<protein>
    <recommendedName>
        <fullName evidence="4">Replication termination factor 2</fullName>
    </recommendedName>
</protein>
<name>S9UV08_9TRYP</name>
<comment type="caution">
    <text evidence="2">The sequence shown here is derived from an EMBL/GenBank/DDBJ whole genome shotgun (WGS) entry which is preliminary data.</text>
</comment>
<dbReference type="PANTHER" id="PTHR12775">
    <property type="entry name" value="PROTEIN C20ORF43 HOMOLOG"/>
    <property type="match status" value="1"/>
</dbReference>
<feature type="compositionally biased region" description="Basic residues" evidence="1">
    <location>
        <begin position="183"/>
        <end position="204"/>
    </location>
</feature>
<dbReference type="EMBL" id="ATMH01001345">
    <property type="protein sequence ID" value="EPY34757.1"/>
    <property type="molecule type" value="Genomic_DNA"/>
</dbReference>
<reference evidence="2 3" key="1">
    <citation type="journal article" date="2013" name="PLoS ONE">
        <title>Predicting the Proteins of Angomonas deanei, Strigomonas culicis and Their Respective Endosymbionts Reveals New Aspects of the Trypanosomatidae Family.</title>
        <authorList>
            <person name="Motta M.C."/>
            <person name="Martins A.C."/>
            <person name="de Souza S.S."/>
            <person name="Catta-Preta C.M."/>
            <person name="Silva R."/>
            <person name="Klein C.C."/>
            <person name="de Almeida L.G."/>
            <person name="de Lima Cunha O."/>
            <person name="Ciapina L.P."/>
            <person name="Brocchi M."/>
            <person name="Colabardini A.C."/>
            <person name="de Araujo Lima B."/>
            <person name="Machado C.R."/>
            <person name="de Almeida Soares C.M."/>
            <person name="Probst C.M."/>
            <person name="de Menezes C.B."/>
            <person name="Thompson C.E."/>
            <person name="Bartholomeu D.C."/>
            <person name="Gradia D.F."/>
            <person name="Pavoni D.P."/>
            <person name="Grisard E.C."/>
            <person name="Fantinatti-Garboggini F."/>
            <person name="Marchini F.K."/>
            <person name="Rodrigues-Luiz G.F."/>
            <person name="Wagner G."/>
            <person name="Goldman G.H."/>
            <person name="Fietto J.L."/>
            <person name="Elias M.C."/>
            <person name="Goldman M.H."/>
            <person name="Sagot M.F."/>
            <person name="Pereira M."/>
            <person name="Stoco P.H."/>
            <person name="de Mendonca-Neto R.P."/>
            <person name="Teixeira S.M."/>
            <person name="Maciel T.E."/>
            <person name="de Oliveira Mendes T.A."/>
            <person name="Urmenyi T.P."/>
            <person name="de Souza W."/>
            <person name="Schenkman S."/>
            <person name="de Vasconcelos A.T."/>
        </authorList>
    </citation>
    <scope>NUCLEOTIDE SEQUENCE [LARGE SCALE GENOMIC DNA]</scope>
</reference>
<dbReference type="OrthoDB" id="247013at2759"/>
<dbReference type="AlphaFoldDB" id="S9UV08"/>
<dbReference type="Pfam" id="PF04641">
    <property type="entry name" value="Rtf2"/>
    <property type="match status" value="1"/>
</dbReference>